<feature type="compositionally biased region" description="Low complexity" evidence="4">
    <location>
        <begin position="624"/>
        <end position="638"/>
    </location>
</feature>
<feature type="compositionally biased region" description="Acidic residues" evidence="4">
    <location>
        <begin position="346"/>
        <end position="357"/>
    </location>
</feature>
<keyword evidence="2" id="KW-0833">Ubl conjugation pathway</keyword>
<feature type="region of interest" description="Disordered" evidence="4">
    <location>
        <begin position="152"/>
        <end position="218"/>
    </location>
</feature>
<feature type="compositionally biased region" description="Pro residues" evidence="4">
    <location>
        <begin position="159"/>
        <end position="196"/>
    </location>
</feature>
<feature type="compositionally biased region" description="Polar residues" evidence="4">
    <location>
        <begin position="1"/>
        <end position="11"/>
    </location>
</feature>
<feature type="region of interest" description="Disordered" evidence="4">
    <location>
        <begin position="605"/>
        <end position="643"/>
    </location>
</feature>
<dbReference type="PRINTS" id="PR01217">
    <property type="entry name" value="PRICHEXTENSN"/>
</dbReference>
<dbReference type="PROSITE" id="PS50127">
    <property type="entry name" value="UBC_2"/>
    <property type="match status" value="1"/>
</dbReference>
<dbReference type="PROSITE" id="PS00183">
    <property type="entry name" value="UBC_1"/>
    <property type="match status" value="1"/>
</dbReference>
<dbReference type="Proteomes" id="UP000815677">
    <property type="component" value="Unassembled WGS sequence"/>
</dbReference>
<dbReference type="CDD" id="cd23792">
    <property type="entry name" value="UBCc_UBE2D"/>
    <property type="match status" value="1"/>
</dbReference>
<feature type="compositionally biased region" description="Basic and acidic residues" evidence="4">
    <location>
        <begin position="372"/>
        <end position="398"/>
    </location>
</feature>
<dbReference type="Pfam" id="PF00179">
    <property type="entry name" value="UQ_con"/>
    <property type="match status" value="1"/>
</dbReference>
<evidence type="ECO:0000256" key="1">
    <source>
        <dbReference type="ARBA" id="ARBA00022679"/>
    </source>
</evidence>
<feature type="region of interest" description="Disordered" evidence="4">
    <location>
        <begin position="346"/>
        <end position="429"/>
    </location>
</feature>
<feature type="region of interest" description="Disordered" evidence="4">
    <location>
        <begin position="740"/>
        <end position="767"/>
    </location>
</feature>
<keyword evidence="1" id="KW-0808">Transferase</keyword>
<evidence type="ECO:0000256" key="2">
    <source>
        <dbReference type="ARBA" id="ARBA00022786"/>
    </source>
</evidence>
<feature type="compositionally biased region" description="Pro residues" evidence="4">
    <location>
        <begin position="25"/>
        <end position="48"/>
    </location>
</feature>
<feature type="compositionally biased region" description="Polar residues" evidence="4">
    <location>
        <begin position="751"/>
        <end position="764"/>
    </location>
</feature>
<dbReference type="InterPro" id="IPR000608">
    <property type="entry name" value="UBC"/>
</dbReference>
<proteinExistence type="predicted"/>
<evidence type="ECO:0000256" key="3">
    <source>
        <dbReference type="PROSITE-ProRule" id="PRU10133"/>
    </source>
</evidence>
<organism evidence="6 7">
    <name type="scientific">Mycena chlorophos</name>
    <name type="common">Agaric fungus</name>
    <name type="synonym">Agaricus chlorophos</name>
    <dbReference type="NCBI Taxonomy" id="658473"/>
    <lineage>
        <taxon>Eukaryota</taxon>
        <taxon>Fungi</taxon>
        <taxon>Dikarya</taxon>
        <taxon>Basidiomycota</taxon>
        <taxon>Agaricomycotina</taxon>
        <taxon>Agaricomycetes</taxon>
        <taxon>Agaricomycetidae</taxon>
        <taxon>Agaricales</taxon>
        <taxon>Marasmiineae</taxon>
        <taxon>Mycenaceae</taxon>
        <taxon>Mycena</taxon>
    </lineage>
</organism>
<feature type="compositionally biased region" description="Pro residues" evidence="4">
    <location>
        <begin position="402"/>
        <end position="426"/>
    </location>
</feature>
<protein>
    <submittedName>
        <fullName evidence="6">Fecal droplet protein</fullName>
    </submittedName>
</protein>
<dbReference type="InterPro" id="IPR023313">
    <property type="entry name" value="UBQ-conjugating_AS"/>
</dbReference>
<evidence type="ECO:0000259" key="5">
    <source>
        <dbReference type="PROSITE" id="PS50127"/>
    </source>
</evidence>
<feature type="active site" description="Glycyl thioester intermediate" evidence="3">
    <location>
        <position position="960"/>
    </location>
</feature>
<dbReference type="SMART" id="SM00212">
    <property type="entry name" value="UBCc"/>
    <property type="match status" value="1"/>
</dbReference>
<gene>
    <name evidence="6" type="ORF">MCHLO_11524</name>
</gene>
<keyword evidence="7" id="KW-1185">Reference proteome</keyword>
<dbReference type="EMBL" id="DF848742">
    <property type="protein sequence ID" value="GAT54688.1"/>
    <property type="molecule type" value="Genomic_DNA"/>
</dbReference>
<dbReference type="PANTHER" id="PTHR24068">
    <property type="entry name" value="UBIQUITIN-CONJUGATING ENZYME E2"/>
    <property type="match status" value="1"/>
</dbReference>
<dbReference type="Gene3D" id="3.10.110.10">
    <property type="entry name" value="Ubiquitin Conjugating Enzyme"/>
    <property type="match status" value="1"/>
</dbReference>
<dbReference type="InterPro" id="IPR016135">
    <property type="entry name" value="UBQ-conjugating_enzyme/RWD"/>
</dbReference>
<feature type="domain" description="UBC core" evidence="5">
    <location>
        <begin position="876"/>
        <end position="1022"/>
    </location>
</feature>
<accession>A0ABQ0LUA6</accession>
<evidence type="ECO:0000256" key="4">
    <source>
        <dbReference type="SAM" id="MobiDB-lite"/>
    </source>
</evidence>
<name>A0ABQ0LUA6_MYCCL</name>
<reference evidence="6" key="1">
    <citation type="submission" date="2014-09" db="EMBL/GenBank/DDBJ databases">
        <title>Genome sequence of the luminous mushroom Mycena chlorophos for searching fungal bioluminescence genes.</title>
        <authorList>
            <person name="Tanaka Y."/>
            <person name="Kasuga D."/>
            <person name="Oba Y."/>
            <person name="Hase S."/>
            <person name="Sato K."/>
            <person name="Oba Y."/>
            <person name="Sakakibara Y."/>
        </authorList>
    </citation>
    <scope>NUCLEOTIDE SEQUENCE</scope>
</reference>
<dbReference type="SUPFAM" id="SSF54495">
    <property type="entry name" value="UBC-like"/>
    <property type="match status" value="1"/>
</dbReference>
<evidence type="ECO:0000313" key="6">
    <source>
        <dbReference type="EMBL" id="GAT54688.1"/>
    </source>
</evidence>
<evidence type="ECO:0000313" key="7">
    <source>
        <dbReference type="Proteomes" id="UP000815677"/>
    </source>
</evidence>
<sequence>MVGQGSKQSPICISDDDDDFQAHFLPPPPVTLPIPPIPYPPSLPQPPRPQKRKREEAFKQGSSRDGGGQQESKKARKRRRKLEREMAQTRGNPPPFALMPFLPSGAWMPSPMDFSMAYPLPMPPGPFTPSLPMPPPNVLPVNPNTWVSDMAGAWQTPPLASPSPPPPPAPLLPPSLPPRPPSPSPLPVVAPAPIPAKPSTVKKPASLNIGVNPDPDRNSKHGTFVYSSGAVASIAPAQSPRPNEYIPNPARTLVMEQLPKTHRTKDFVKNWSKKACGAHPVYFAVDPQSGKALVEFATAELARKAWGSPKFPPPSHPIKGKPRADLIRVWWYRVEGVGAGAGVGELEEGEIEGDEQEREVSVPPAPAPEPAGVKKETKKERKSRLAKERALKLQRMETVEQTPPPMPLPAPLPQPSPLSYPAPSWPTEPGWDGDAPMPPPPVYSFEPAPWPQSAETSTAWSNFPSPPFALPPALQIPPVLQTLYPAKAEVEPDADMELETPVSVGASLSLSTDAVELLIDDARTSASVTPPLEPRAMKNAPKGPTFVKRSLLARQKELEERIAKGKLELEAKGIAIEVAPPLPAQDAAAMEDNLRQLVLKSQKSRLKAAKQEPAPVAIPPAPPTTTSSPSSSHSTTPVPVTPAPASPTVAVAAFSFDALAESFITETIQNLMPGATVLPPPPPPVVAKPPSLKEELAAKQRRLEEHIAETKLLMAQLSAAKTKPEKDRILGIMREKTRLMEASSTTPSSTVQPQKPVSSRSQASAPVLKPVSERAPVVKLRWPESNNDVCVLIISDDEDDYDSEDDGEMVEDSLGRFAFAARSSWRESPHTRCRFSGHSAQARRNKVTAQLTPWSPTTTTRRLVNTAFACSFFLEMALKRINKELIDLGRDPPSSCSAGPTGDNMFQWQATIMGPGESPYAGGVFFLSISFPTDYPFKPPKVSFTTKIYHPNINANGSICLDILRDQWSPALTISKVLLSICSMLTDPNPDDPLVPDIAHLYKTDRTRYEATAREWTRKYAM</sequence>
<feature type="region of interest" description="Disordered" evidence="4">
    <location>
        <begin position="1"/>
        <end position="96"/>
    </location>
</feature>